<dbReference type="AlphaFoldDB" id="A0AAV4SDD7"/>
<comment type="caution">
    <text evidence="1">The sequence shown here is derived from an EMBL/GenBank/DDBJ whole genome shotgun (WGS) entry which is preliminary data.</text>
</comment>
<organism evidence="1 2">
    <name type="scientific">Caerostris extrusa</name>
    <name type="common">Bark spider</name>
    <name type="synonym">Caerostris bankana</name>
    <dbReference type="NCBI Taxonomy" id="172846"/>
    <lineage>
        <taxon>Eukaryota</taxon>
        <taxon>Metazoa</taxon>
        <taxon>Ecdysozoa</taxon>
        <taxon>Arthropoda</taxon>
        <taxon>Chelicerata</taxon>
        <taxon>Arachnida</taxon>
        <taxon>Araneae</taxon>
        <taxon>Araneomorphae</taxon>
        <taxon>Entelegynae</taxon>
        <taxon>Araneoidea</taxon>
        <taxon>Araneidae</taxon>
        <taxon>Caerostris</taxon>
    </lineage>
</organism>
<evidence type="ECO:0000313" key="2">
    <source>
        <dbReference type="Proteomes" id="UP001054945"/>
    </source>
</evidence>
<dbReference type="EMBL" id="BPLR01009462">
    <property type="protein sequence ID" value="GIY32160.1"/>
    <property type="molecule type" value="Genomic_DNA"/>
</dbReference>
<keyword evidence="2" id="KW-1185">Reference proteome</keyword>
<dbReference type="Proteomes" id="UP001054945">
    <property type="component" value="Unassembled WGS sequence"/>
</dbReference>
<accession>A0AAV4SDD7</accession>
<gene>
    <name evidence="1" type="ORF">CEXT_630581</name>
</gene>
<reference evidence="1 2" key="1">
    <citation type="submission" date="2021-06" db="EMBL/GenBank/DDBJ databases">
        <title>Caerostris extrusa draft genome.</title>
        <authorList>
            <person name="Kono N."/>
            <person name="Arakawa K."/>
        </authorList>
    </citation>
    <scope>NUCLEOTIDE SEQUENCE [LARGE SCALE GENOMIC DNA]</scope>
</reference>
<sequence length="81" mass="9333">MHRSAWIRRCRLNDLLPSNTPFQIVGGFVCILYRPISDTSGMRKRRDRPRAYRPVNPHPEAPGLDAADLMVCCRLIPPFRS</sequence>
<name>A0AAV4SDD7_CAEEX</name>
<proteinExistence type="predicted"/>
<evidence type="ECO:0000313" key="1">
    <source>
        <dbReference type="EMBL" id="GIY32160.1"/>
    </source>
</evidence>
<protein>
    <recommendedName>
        <fullName evidence="3">Ycf15</fullName>
    </recommendedName>
</protein>
<evidence type="ECO:0008006" key="3">
    <source>
        <dbReference type="Google" id="ProtNLM"/>
    </source>
</evidence>